<dbReference type="Proteomes" id="UP000283530">
    <property type="component" value="Unassembled WGS sequence"/>
</dbReference>
<dbReference type="Gene3D" id="2.60.260.20">
    <property type="entry name" value="Urease metallochaperone UreE, N-terminal domain"/>
    <property type="match status" value="1"/>
</dbReference>
<dbReference type="FunFam" id="2.60.260.20:FF:000003">
    <property type="entry name" value="DnaJ subfamily A member 2"/>
    <property type="match status" value="1"/>
</dbReference>
<comment type="caution">
    <text evidence="6">The sequence shown here is derived from an EMBL/GenBank/DDBJ whole genome shotgun (WGS) entry which is preliminary data.</text>
</comment>
<dbReference type="GO" id="GO:0006457">
    <property type="term" value="P:protein folding"/>
    <property type="evidence" value="ECO:0007669"/>
    <property type="project" value="InterPro"/>
</dbReference>
<proteinExistence type="predicted"/>
<dbReference type="PROSITE" id="PS00636">
    <property type="entry name" value="DNAJ_1"/>
    <property type="match status" value="1"/>
</dbReference>
<reference evidence="6 7" key="1">
    <citation type="journal article" date="2019" name="Nat. Plants">
        <title>Stout camphor tree genome fills gaps in understanding of flowering plant genome evolution.</title>
        <authorList>
            <person name="Chaw S.M."/>
            <person name="Liu Y.C."/>
            <person name="Wu Y.W."/>
            <person name="Wang H.Y."/>
            <person name="Lin C.I."/>
            <person name="Wu C.S."/>
            <person name="Ke H.M."/>
            <person name="Chang L.Y."/>
            <person name="Hsu C.Y."/>
            <person name="Yang H.T."/>
            <person name="Sudianto E."/>
            <person name="Hsu M.H."/>
            <person name="Wu K.P."/>
            <person name="Wang L.N."/>
            <person name="Leebens-Mack J.H."/>
            <person name="Tsai I.J."/>
        </authorList>
    </citation>
    <scope>NUCLEOTIDE SEQUENCE [LARGE SCALE GENOMIC DNA]</scope>
    <source>
        <strain evidence="7">cv. Chaw 1501</strain>
        <tissue evidence="6">Young leaves</tissue>
    </source>
</reference>
<keyword evidence="7" id="KW-1185">Reference proteome</keyword>
<dbReference type="GO" id="GO:0051082">
    <property type="term" value="F:unfolded protein binding"/>
    <property type="evidence" value="ECO:0007669"/>
    <property type="project" value="InterPro"/>
</dbReference>
<gene>
    <name evidence="6" type="ORF">CKAN_01091700</name>
</gene>
<evidence type="ECO:0000313" key="6">
    <source>
        <dbReference type="EMBL" id="RWR82205.1"/>
    </source>
</evidence>
<evidence type="ECO:0000256" key="2">
    <source>
        <dbReference type="ARBA" id="ARBA00022737"/>
    </source>
</evidence>
<evidence type="ECO:0000313" key="7">
    <source>
        <dbReference type="Proteomes" id="UP000283530"/>
    </source>
</evidence>
<dbReference type="SUPFAM" id="SSF46565">
    <property type="entry name" value="Chaperone J-domain"/>
    <property type="match status" value="1"/>
</dbReference>
<dbReference type="Pfam" id="PF01556">
    <property type="entry name" value="DnaJ_C"/>
    <property type="match status" value="1"/>
</dbReference>
<dbReference type="InterPro" id="IPR002939">
    <property type="entry name" value="DnaJ_C"/>
</dbReference>
<dbReference type="InterPro" id="IPR001623">
    <property type="entry name" value="DnaJ_domain"/>
</dbReference>
<dbReference type="InterPro" id="IPR044713">
    <property type="entry name" value="DNJA1/2-like"/>
</dbReference>
<dbReference type="InterPro" id="IPR008971">
    <property type="entry name" value="HSP40/DnaJ_pept-bd"/>
</dbReference>
<protein>
    <submittedName>
        <fullName evidence="6">DnaJ protein</fullName>
    </submittedName>
</protein>
<dbReference type="GO" id="GO:0008270">
    <property type="term" value="F:zinc ion binding"/>
    <property type="evidence" value="ECO:0007669"/>
    <property type="project" value="UniProtKB-KW"/>
</dbReference>
<sequence length="271" mass="30584">MHQKLQGSGKLTECNSFDELAVVHEVLIDPAKRNIYDQHGEDALKEGMGGGGGHHHPFHVFQFLLQSTFYEGNPFGGSVSSQGLRKRMGEDVILPLQVSLEEQYNGFLDASSANFLRLQQGISMIQQMQHLCNECKGTGETPETVAGDTVFVLQQKEHAKFKRNRHDLYVEHTVPLTEALCGFQFLLTHLDNRQLLIKSNPGEVLMPGMPMYLRPFMRGKLYLQFTVDFPRSLTSDQCKTLGTILPPRASVQLKDQLKDRMLGECEETTLY</sequence>
<name>A0A443NUL7_9MAGN</name>
<dbReference type="SUPFAM" id="SSF49493">
    <property type="entry name" value="HSP40/DnaJ peptide-binding domain"/>
    <property type="match status" value="1"/>
</dbReference>
<evidence type="ECO:0000256" key="1">
    <source>
        <dbReference type="ARBA" id="ARBA00022723"/>
    </source>
</evidence>
<evidence type="ECO:0000256" key="3">
    <source>
        <dbReference type="ARBA" id="ARBA00022771"/>
    </source>
</evidence>
<feature type="domain" description="Chaperone DnaJ C-terminal" evidence="5">
    <location>
        <begin position="134"/>
        <end position="230"/>
    </location>
</feature>
<evidence type="ECO:0000259" key="5">
    <source>
        <dbReference type="Pfam" id="PF01556"/>
    </source>
</evidence>
<dbReference type="AlphaFoldDB" id="A0A443NUL7"/>
<dbReference type="GO" id="GO:0030544">
    <property type="term" value="F:Hsp70 protein binding"/>
    <property type="evidence" value="ECO:0007669"/>
    <property type="project" value="InterPro"/>
</dbReference>
<keyword evidence="4" id="KW-0862">Zinc</keyword>
<dbReference type="EMBL" id="QPKB01000004">
    <property type="protein sequence ID" value="RWR82205.1"/>
    <property type="molecule type" value="Genomic_DNA"/>
</dbReference>
<keyword evidence="1" id="KW-0479">Metal-binding</keyword>
<evidence type="ECO:0000256" key="4">
    <source>
        <dbReference type="ARBA" id="ARBA00022833"/>
    </source>
</evidence>
<dbReference type="InterPro" id="IPR018253">
    <property type="entry name" value="DnaJ_domain_CS"/>
</dbReference>
<dbReference type="InterPro" id="IPR036869">
    <property type="entry name" value="J_dom_sf"/>
</dbReference>
<dbReference type="PRINTS" id="PR00625">
    <property type="entry name" value="JDOMAIN"/>
</dbReference>
<dbReference type="OrthoDB" id="550424at2759"/>
<organism evidence="6 7">
    <name type="scientific">Cinnamomum micranthum f. kanehirae</name>
    <dbReference type="NCBI Taxonomy" id="337451"/>
    <lineage>
        <taxon>Eukaryota</taxon>
        <taxon>Viridiplantae</taxon>
        <taxon>Streptophyta</taxon>
        <taxon>Embryophyta</taxon>
        <taxon>Tracheophyta</taxon>
        <taxon>Spermatophyta</taxon>
        <taxon>Magnoliopsida</taxon>
        <taxon>Magnoliidae</taxon>
        <taxon>Laurales</taxon>
        <taxon>Lauraceae</taxon>
        <taxon>Cinnamomum</taxon>
    </lineage>
</organism>
<dbReference type="PANTHER" id="PTHR43888">
    <property type="entry name" value="DNAJ-LIKE-2, ISOFORM A-RELATED"/>
    <property type="match status" value="1"/>
</dbReference>
<keyword evidence="2" id="KW-0677">Repeat</keyword>
<keyword evidence="3" id="KW-0863">Zinc-finger</keyword>
<accession>A0A443NUL7</accession>
<dbReference type="STRING" id="337451.A0A443NUL7"/>